<keyword evidence="2" id="KW-1185">Reference proteome</keyword>
<evidence type="ECO:0000313" key="2">
    <source>
        <dbReference type="Proteomes" id="UP000292209"/>
    </source>
</evidence>
<reference evidence="1 2" key="1">
    <citation type="submission" date="2019-02" db="EMBL/GenBank/DDBJ databases">
        <title>Genomic Encyclopedia of Archaeal and Bacterial Type Strains, Phase II (KMG-II): from individual species to whole genera.</title>
        <authorList>
            <person name="Goeker M."/>
        </authorList>
    </citation>
    <scope>NUCLEOTIDE SEQUENCE [LARGE SCALE GENOMIC DNA]</scope>
    <source>
        <strain evidence="1 2">DSM 21411</strain>
    </source>
</reference>
<dbReference type="EMBL" id="SGXG01000001">
    <property type="protein sequence ID" value="RZS96799.1"/>
    <property type="molecule type" value="Genomic_DNA"/>
</dbReference>
<name>A0A4V2F6M1_9BACT</name>
<dbReference type="Proteomes" id="UP000292209">
    <property type="component" value="Unassembled WGS sequence"/>
</dbReference>
<organism evidence="1 2">
    <name type="scientific">Cecembia calidifontis</name>
    <dbReference type="NCBI Taxonomy" id="1187080"/>
    <lineage>
        <taxon>Bacteria</taxon>
        <taxon>Pseudomonadati</taxon>
        <taxon>Bacteroidota</taxon>
        <taxon>Cytophagia</taxon>
        <taxon>Cytophagales</taxon>
        <taxon>Cyclobacteriaceae</taxon>
        <taxon>Cecembia</taxon>
    </lineage>
</organism>
<gene>
    <name evidence="1" type="ORF">BC751_2391</name>
</gene>
<proteinExistence type="predicted"/>
<comment type="caution">
    <text evidence="1">The sequence shown here is derived from an EMBL/GenBank/DDBJ whole genome shotgun (WGS) entry which is preliminary data.</text>
</comment>
<sequence length="43" mass="4748">MLPINMDSLRLTILMYSLFMALNVAKGQHITEDLGSIVLKAQG</sequence>
<dbReference type="AlphaFoldDB" id="A0A4V2F6M1"/>
<protein>
    <submittedName>
        <fullName evidence="1">Uncharacterized protein</fullName>
    </submittedName>
</protein>
<accession>A0A4V2F6M1</accession>
<evidence type="ECO:0000313" key="1">
    <source>
        <dbReference type="EMBL" id="RZS96799.1"/>
    </source>
</evidence>